<comment type="caution">
    <text evidence="6">The sequence shown here is derived from an EMBL/GenBank/DDBJ whole genome shotgun (WGS) entry which is preliminary data.</text>
</comment>
<gene>
    <name evidence="6" type="ORF">DP923_14610</name>
</gene>
<evidence type="ECO:0000256" key="1">
    <source>
        <dbReference type="ARBA" id="ARBA00001974"/>
    </source>
</evidence>
<comment type="cofactor">
    <cofactor evidence="1">
        <name>FAD</name>
        <dbReference type="ChEBI" id="CHEBI:57692"/>
    </cofactor>
</comment>
<reference evidence="6 7" key="1">
    <citation type="submission" date="2018-06" db="EMBL/GenBank/DDBJ databases">
        <authorList>
            <person name="Liu Z.-W."/>
        </authorList>
    </citation>
    <scope>NUCLEOTIDE SEQUENCE [LARGE SCALE GENOMIC DNA]</scope>
    <source>
        <strain evidence="6 7">2b14</strain>
    </source>
</reference>
<dbReference type="PRINTS" id="PR00368">
    <property type="entry name" value="FADPNR"/>
</dbReference>
<dbReference type="PANTHER" id="PTHR43429:SF3">
    <property type="entry name" value="NITRITE REDUCTASE [NAD(P)H]"/>
    <property type="match status" value="1"/>
</dbReference>
<organism evidence="6 7">
    <name type="scientific">Pontibacter arcticus</name>
    <dbReference type="NCBI Taxonomy" id="2080288"/>
    <lineage>
        <taxon>Bacteria</taxon>
        <taxon>Pseudomonadati</taxon>
        <taxon>Bacteroidota</taxon>
        <taxon>Cytophagia</taxon>
        <taxon>Cytophagales</taxon>
        <taxon>Hymenobacteraceae</taxon>
        <taxon>Pontibacter</taxon>
    </lineage>
</organism>
<dbReference type="GO" id="GO:0016491">
    <property type="term" value="F:oxidoreductase activity"/>
    <property type="evidence" value="ECO:0007669"/>
    <property type="project" value="InterPro"/>
</dbReference>
<keyword evidence="4" id="KW-0274">FAD</keyword>
<reference evidence="6 7" key="2">
    <citation type="submission" date="2018-07" db="EMBL/GenBank/DDBJ databases">
        <title>Pontibacter sp. 2b14 genomic sequence and assembly.</title>
        <authorList>
            <person name="Du Z.-J."/>
        </authorList>
    </citation>
    <scope>NUCLEOTIDE SEQUENCE [LARGE SCALE GENOMIC DNA]</scope>
    <source>
        <strain evidence="6 7">2b14</strain>
    </source>
</reference>
<comment type="similarity">
    <text evidence="2">Belongs to the FAD-dependent oxidoreductase family.</text>
</comment>
<dbReference type="Pfam" id="PF07992">
    <property type="entry name" value="Pyr_redox_2"/>
    <property type="match status" value="1"/>
</dbReference>
<dbReference type="OrthoDB" id="9792592at2"/>
<evidence type="ECO:0000256" key="4">
    <source>
        <dbReference type="ARBA" id="ARBA00022827"/>
    </source>
</evidence>
<dbReference type="InterPro" id="IPR036188">
    <property type="entry name" value="FAD/NAD-bd_sf"/>
</dbReference>
<dbReference type="Proteomes" id="UP000251692">
    <property type="component" value="Unassembled WGS sequence"/>
</dbReference>
<dbReference type="SUPFAM" id="SSF51905">
    <property type="entry name" value="FAD/NAD(P)-binding domain"/>
    <property type="match status" value="1"/>
</dbReference>
<dbReference type="InterPro" id="IPR023753">
    <property type="entry name" value="FAD/NAD-binding_dom"/>
</dbReference>
<dbReference type="PRINTS" id="PR00469">
    <property type="entry name" value="PNDRDTASEII"/>
</dbReference>
<dbReference type="RefSeq" id="WP_112306594.1">
    <property type="nucleotide sequence ID" value="NZ_QMDV01000004.1"/>
</dbReference>
<proteinExistence type="inferred from homology"/>
<dbReference type="InterPro" id="IPR050260">
    <property type="entry name" value="FAD-bd_OxRdtase"/>
</dbReference>
<evidence type="ECO:0000256" key="2">
    <source>
        <dbReference type="ARBA" id="ARBA00006442"/>
    </source>
</evidence>
<evidence type="ECO:0000313" key="7">
    <source>
        <dbReference type="Proteomes" id="UP000251692"/>
    </source>
</evidence>
<keyword evidence="7" id="KW-1185">Reference proteome</keyword>
<accession>A0A364RCN7</accession>
<keyword evidence="3" id="KW-0285">Flavoprotein</keyword>
<evidence type="ECO:0000313" key="6">
    <source>
        <dbReference type="EMBL" id="RAU81916.1"/>
    </source>
</evidence>
<protein>
    <submittedName>
        <fullName evidence="6">FAD-dependent oxidoreductase</fullName>
    </submittedName>
</protein>
<dbReference type="EMBL" id="QMDV01000004">
    <property type="protein sequence ID" value="RAU81916.1"/>
    <property type="molecule type" value="Genomic_DNA"/>
</dbReference>
<dbReference type="Gene3D" id="3.50.50.60">
    <property type="entry name" value="FAD/NAD(P)-binding domain"/>
    <property type="match status" value="2"/>
</dbReference>
<sequence>MFLPDQHIVIIGNGIAGATLAINLRKQSNCSITLISAESATHFSRPALMYVYMGHMRYQDIVPYADWFWQAQSINLLHDKVEQIDFSKKQLVLQQRTPVRYDKLVLATGSGLAGTHWLKANIKGVQGFVTLQDLELMQQQTQHIKHAVIVGGGLIGIEMAEMLRSKKIAVTMLVRDRLFWRSNLPEQEADLITRHIQEHGIEIRFEEELAEIIADKNRQVQRIKTVAGQEIPCEFVGIATGVKPAVDFLRSSELELDRGILVNDYFETSLPGVYAIGDCAQFSNPKPGIPALEQLWYTGRAHAETLAFTLAGTRKKYERGPWFNSAKFLDIEYQTYGFVPNNWPDAYDSLYWQHPTQPKAIRLFYEKETALLKGINLLGIRYRHDLCQHWFTQNYTLHQVMPELKAANFDPEFFKKYEPELLSLYFSQFPDQKEKTEKYNWWQLRKRLKWAFTT</sequence>
<evidence type="ECO:0000256" key="3">
    <source>
        <dbReference type="ARBA" id="ARBA00022630"/>
    </source>
</evidence>
<dbReference type="PANTHER" id="PTHR43429">
    <property type="entry name" value="PYRIDINE NUCLEOTIDE-DISULFIDE OXIDOREDUCTASE DOMAIN-CONTAINING"/>
    <property type="match status" value="1"/>
</dbReference>
<dbReference type="AlphaFoldDB" id="A0A364RCN7"/>
<name>A0A364RCN7_9BACT</name>
<feature type="domain" description="FAD/NAD(P)-binding" evidence="5">
    <location>
        <begin position="7"/>
        <end position="286"/>
    </location>
</feature>
<evidence type="ECO:0000259" key="5">
    <source>
        <dbReference type="Pfam" id="PF07992"/>
    </source>
</evidence>